<keyword evidence="2" id="KW-1185">Reference proteome</keyword>
<sequence>MHDTKPVSTPMCTSCSFLTPADTPVCAITAYRTIIGSLQYLSLTKHDISFSINQLSQHLSNANIAPLTSSKTCFVIPKSTLTQGLHLTRDKSSPYCRFSTFRLDLNWQTSSQSHCQAYDILTFIIDIQD</sequence>
<name>A0A392M3D0_9FABA</name>
<gene>
    <name evidence="1" type="ORF">A2U01_0001894</name>
</gene>
<protein>
    <submittedName>
        <fullName evidence="1">Uncharacterized protein</fullName>
    </submittedName>
</protein>
<dbReference type="EMBL" id="LXQA010001900">
    <property type="protein sequence ID" value="MCH81114.1"/>
    <property type="molecule type" value="Genomic_DNA"/>
</dbReference>
<proteinExistence type="predicted"/>
<evidence type="ECO:0000313" key="2">
    <source>
        <dbReference type="Proteomes" id="UP000265520"/>
    </source>
</evidence>
<comment type="caution">
    <text evidence="1">The sequence shown here is derived from an EMBL/GenBank/DDBJ whole genome shotgun (WGS) entry which is preliminary data.</text>
</comment>
<accession>A0A392M3D0</accession>
<reference evidence="1 2" key="1">
    <citation type="journal article" date="2018" name="Front. Plant Sci.">
        <title>Red Clover (Trifolium pratense) and Zigzag Clover (T. medium) - A Picture of Genomic Similarities and Differences.</title>
        <authorList>
            <person name="Dluhosova J."/>
            <person name="Istvanek J."/>
            <person name="Nedelnik J."/>
            <person name="Repkova J."/>
        </authorList>
    </citation>
    <scope>NUCLEOTIDE SEQUENCE [LARGE SCALE GENOMIC DNA]</scope>
    <source>
        <strain evidence="2">cv. 10/8</strain>
        <tissue evidence="1">Leaf</tissue>
    </source>
</reference>
<dbReference type="Proteomes" id="UP000265520">
    <property type="component" value="Unassembled WGS sequence"/>
</dbReference>
<evidence type="ECO:0000313" key="1">
    <source>
        <dbReference type="EMBL" id="MCH81114.1"/>
    </source>
</evidence>
<dbReference type="AlphaFoldDB" id="A0A392M3D0"/>
<organism evidence="1 2">
    <name type="scientific">Trifolium medium</name>
    <dbReference type="NCBI Taxonomy" id="97028"/>
    <lineage>
        <taxon>Eukaryota</taxon>
        <taxon>Viridiplantae</taxon>
        <taxon>Streptophyta</taxon>
        <taxon>Embryophyta</taxon>
        <taxon>Tracheophyta</taxon>
        <taxon>Spermatophyta</taxon>
        <taxon>Magnoliopsida</taxon>
        <taxon>eudicotyledons</taxon>
        <taxon>Gunneridae</taxon>
        <taxon>Pentapetalae</taxon>
        <taxon>rosids</taxon>
        <taxon>fabids</taxon>
        <taxon>Fabales</taxon>
        <taxon>Fabaceae</taxon>
        <taxon>Papilionoideae</taxon>
        <taxon>50 kb inversion clade</taxon>
        <taxon>NPAAA clade</taxon>
        <taxon>Hologalegina</taxon>
        <taxon>IRL clade</taxon>
        <taxon>Trifolieae</taxon>
        <taxon>Trifolium</taxon>
    </lineage>
</organism>